<accession>A0A7W7SEI4</accession>
<name>A0A7W7SEI4_9ACTN</name>
<reference evidence="2 3" key="1">
    <citation type="submission" date="2020-08" db="EMBL/GenBank/DDBJ databases">
        <title>Sequencing the genomes of 1000 actinobacteria strains.</title>
        <authorList>
            <person name="Klenk H.-P."/>
        </authorList>
    </citation>
    <scope>NUCLEOTIDE SEQUENCE [LARGE SCALE GENOMIC DNA]</scope>
    <source>
        <strain evidence="2 3">DSM 44786</strain>
    </source>
</reference>
<proteinExistence type="predicted"/>
<organism evidence="2 3">
    <name type="scientific">Kitasatospora gansuensis</name>
    <dbReference type="NCBI Taxonomy" id="258050"/>
    <lineage>
        <taxon>Bacteria</taxon>
        <taxon>Bacillati</taxon>
        <taxon>Actinomycetota</taxon>
        <taxon>Actinomycetes</taxon>
        <taxon>Kitasatosporales</taxon>
        <taxon>Streptomycetaceae</taxon>
        <taxon>Kitasatospora</taxon>
    </lineage>
</organism>
<keyword evidence="1" id="KW-0175">Coiled coil</keyword>
<sequence length="400" mass="40956">MFERDFPALGFDPAPGDPGRIDALVLQLTTSAKYLEDAHATLTRAVSGDAGWQGDAASGFAAKIQPLPRQLEIARQSFDRAARELDRWGADLAGLKSKAHAYEDSAQAAKARLKRAKDNPDLDLANVLFTDGDQLADAERRLAAAAHEVDSAEDELAGLRRQAAELSALHEDLSEKCAAALRAAAEEAPDGPGLLARLGESIEQVAMLQIKAGQEVVKFVQDHANSIAAVGDVLSSVSAVTGLVGAGLDAIPGGAIVGGPLGVISGVTGLGAFGLHGVAKAGGADVSWGKLGEDALSSLTFGVGRAAEAGGQVSAGVVAVAVGAKPASDGIGAILDFKELLGGAETLEYFVPQNNRQKAELGFGLMPVVGTGMLLAPAFENAWNAGAEKDRQAAAERGSR</sequence>
<protein>
    <submittedName>
        <fullName evidence="2">Uncharacterized protein</fullName>
    </submittedName>
</protein>
<dbReference type="AlphaFoldDB" id="A0A7W7SEI4"/>
<dbReference type="Proteomes" id="UP000573327">
    <property type="component" value="Unassembled WGS sequence"/>
</dbReference>
<feature type="coiled-coil region" evidence="1">
    <location>
        <begin position="92"/>
        <end position="176"/>
    </location>
</feature>
<comment type="caution">
    <text evidence="2">The sequence shown here is derived from an EMBL/GenBank/DDBJ whole genome shotgun (WGS) entry which is preliminary data.</text>
</comment>
<dbReference type="EMBL" id="JACHJR010000001">
    <property type="protein sequence ID" value="MBB4949014.1"/>
    <property type="molecule type" value="Genomic_DNA"/>
</dbReference>
<keyword evidence="3" id="KW-1185">Reference proteome</keyword>
<evidence type="ECO:0000313" key="2">
    <source>
        <dbReference type="EMBL" id="MBB4949014.1"/>
    </source>
</evidence>
<gene>
    <name evidence="2" type="ORF">F4556_004549</name>
</gene>
<dbReference type="Gene3D" id="1.10.287.1490">
    <property type="match status" value="1"/>
</dbReference>
<evidence type="ECO:0000313" key="3">
    <source>
        <dbReference type="Proteomes" id="UP000573327"/>
    </source>
</evidence>
<dbReference type="RefSeq" id="WP_184919067.1">
    <property type="nucleotide sequence ID" value="NZ_JACHJR010000001.1"/>
</dbReference>
<evidence type="ECO:0000256" key="1">
    <source>
        <dbReference type="SAM" id="Coils"/>
    </source>
</evidence>